<dbReference type="Gene3D" id="3.40.33.10">
    <property type="entry name" value="CAP"/>
    <property type="match status" value="1"/>
</dbReference>
<dbReference type="EMBL" id="SHKY01000001">
    <property type="protein sequence ID" value="RZU50488.1"/>
    <property type="molecule type" value="Genomic_DNA"/>
</dbReference>
<dbReference type="RefSeq" id="WP_130509413.1">
    <property type="nucleotide sequence ID" value="NZ_SHKY01000001.1"/>
</dbReference>
<dbReference type="InterPro" id="IPR014044">
    <property type="entry name" value="CAP_dom"/>
</dbReference>
<feature type="signal peptide" evidence="1">
    <location>
        <begin position="1"/>
        <end position="28"/>
    </location>
</feature>
<dbReference type="OrthoDB" id="8611574at2"/>
<gene>
    <name evidence="3" type="ORF">EV385_2260</name>
</gene>
<organism evidence="3 4">
    <name type="scientific">Krasilnikovia cinnamomea</name>
    <dbReference type="NCBI Taxonomy" id="349313"/>
    <lineage>
        <taxon>Bacteria</taxon>
        <taxon>Bacillati</taxon>
        <taxon>Actinomycetota</taxon>
        <taxon>Actinomycetes</taxon>
        <taxon>Micromonosporales</taxon>
        <taxon>Micromonosporaceae</taxon>
        <taxon>Krasilnikovia</taxon>
    </lineage>
</organism>
<evidence type="ECO:0000256" key="1">
    <source>
        <dbReference type="SAM" id="SignalP"/>
    </source>
</evidence>
<name>A0A4Q7ZI38_9ACTN</name>
<dbReference type="PANTHER" id="PTHR31157">
    <property type="entry name" value="SCP DOMAIN-CONTAINING PROTEIN"/>
    <property type="match status" value="1"/>
</dbReference>
<feature type="chain" id="PRO_5020981644" evidence="1">
    <location>
        <begin position="29"/>
        <end position="174"/>
    </location>
</feature>
<accession>A0A4Q7ZI38</accession>
<protein>
    <submittedName>
        <fullName evidence="3">Uncharacterized protein YkwD</fullName>
    </submittedName>
</protein>
<evidence type="ECO:0000313" key="3">
    <source>
        <dbReference type="EMBL" id="RZU50488.1"/>
    </source>
</evidence>
<keyword evidence="1" id="KW-0732">Signal</keyword>
<dbReference type="PANTHER" id="PTHR31157:SF1">
    <property type="entry name" value="SCP DOMAIN-CONTAINING PROTEIN"/>
    <property type="match status" value="1"/>
</dbReference>
<reference evidence="3 4" key="1">
    <citation type="submission" date="2019-02" db="EMBL/GenBank/DDBJ databases">
        <title>Sequencing the genomes of 1000 actinobacteria strains.</title>
        <authorList>
            <person name="Klenk H.-P."/>
        </authorList>
    </citation>
    <scope>NUCLEOTIDE SEQUENCE [LARGE SCALE GENOMIC DNA]</scope>
    <source>
        <strain evidence="3 4">DSM 45162</strain>
    </source>
</reference>
<dbReference type="AlphaFoldDB" id="A0A4Q7ZI38"/>
<dbReference type="CDD" id="cd05379">
    <property type="entry name" value="CAP_bacterial"/>
    <property type="match status" value="1"/>
</dbReference>
<evidence type="ECO:0000259" key="2">
    <source>
        <dbReference type="Pfam" id="PF00188"/>
    </source>
</evidence>
<dbReference type="Pfam" id="PF00188">
    <property type="entry name" value="CAP"/>
    <property type="match status" value="1"/>
</dbReference>
<dbReference type="Proteomes" id="UP000292564">
    <property type="component" value="Unassembled WGS sequence"/>
</dbReference>
<evidence type="ECO:0000313" key="4">
    <source>
        <dbReference type="Proteomes" id="UP000292564"/>
    </source>
</evidence>
<comment type="caution">
    <text evidence="3">The sequence shown here is derived from an EMBL/GenBank/DDBJ whole genome shotgun (WGS) entry which is preliminary data.</text>
</comment>
<keyword evidence="4" id="KW-1185">Reference proteome</keyword>
<proteinExistence type="predicted"/>
<sequence>MFHSAVPKLAVLAAAALPVLVAPTPAQAGSPSPAIIAARLMARLPAPALDLMSQLVTKTNQQRWANGCGLLAVDQELIIASVQQSAHMAFTGDLNHVWLDGSTFVTRSRAAGYTQPSGENIAWGYPTADDVIAAWMASPEHRANMLDCTARSIGTGVSFGADGRPYYTQLFGRL</sequence>
<feature type="domain" description="SCP" evidence="2">
    <location>
        <begin position="58"/>
        <end position="171"/>
    </location>
</feature>
<dbReference type="SUPFAM" id="SSF55797">
    <property type="entry name" value="PR-1-like"/>
    <property type="match status" value="1"/>
</dbReference>
<dbReference type="InterPro" id="IPR035940">
    <property type="entry name" value="CAP_sf"/>
</dbReference>